<dbReference type="RefSeq" id="WP_269562246.1">
    <property type="nucleotide sequence ID" value="NZ_CP114768.1"/>
</dbReference>
<protein>
    <submittedName>
        <fullName evidence="1">Uncharacterized protein</fullName>
    </submittedName>
</protein>
<organism evidence="1 2">
    <name type="scientific">Hymenobacter canadensis</name>
    <dbReference type="NCBI Taxonomy" id="2999067"/>
    <lineage>
        <taxon>Bacteria</taxon>
        <taxon>Pseudomonadati</taxon>
        <taxon>Bacteroidota</taxon>
        <taxon>Cytophagia</taxon>
        <taxon>Cytophagales</taxon>
        <taxon>Hymenobacteraceae</taxon>
        <taxon>Hymenobacter</taxon>
    </lineage>
</organism>
<gene>
    <name evidence="1" type="ORF">O3303_20235</name>
</gene>
<accession>A0ABY7LWF8</accession>
<dbReference type="Proteomes" id="UP001211005">
    <property type="component" value="Plasmid unnamed1"/>
</dbReference>
<keyword evidence="2" id="KW-1185">Reference proteome</keyword>
<sequence length="246" mass="27263">MTFLSTQKIRGAFCGAALGLAACQSPALPTSPPEKIFRKGRQLTYTVAHDVHQTGGLDSLMLTSFGDFKPGEYDPVTTQIKIGFSYDGHSVPGNFAGVIENDTMLWAHPPREGSYAILQLSPYPYIKLPVTEGQRWTWNLTVGSQWGHPNWGTWPGDIVVQSYYHVVGQQTVHTPMGQLRCWLVRAQAHSAAGSSNVDFLYHPTYGFVELNYHTIDGHHTNLSLAKVSMQYKMDYLGASSYQVLVP</sequence>
<name>A0ABY7LWF8_9BACT</name>
<evidence type="ECO:0000313" key="1">
    <source>
        <dbReference type="EMBL" id="WBA44219.1"/>
    </source>
</evidence>
<proteinExistence type="predicted"/>
<evidence type="ECO:0000313" key="2">
    <source>
        <dbReference type="Proteomes" id="UP001211005"/>
    </source>
</evidence>
<geneLocation type="plasmid" evidence="1 2">
    <name>unnamed1</name>
</geneLocation>
<keyword evidence="1" id="KW-0614">Plasmid</keyword>
<dbReference type="EMBL" id="CP114768">
    <property type="protein sequence ID" value="WBA44219.1"/>
    <property type="molecule type" value="Genomic_DNA"/>
</dbReference>
<reference evidence="1 2" key="1">
    <citation type="submission" date="2022-12" db="EMBL/GenBank/DDBJ databases">
        <title>Hymenobacter canadensis sp. nov. isolated from lake water of the Cambridge Bay, Canada.</title>
        <authorList>
            <person name="Kim W.H."/>
            <person name="Lee Y.M."/>
        </authorList>
    </citation>
    <scope>NUCLEOTIDE SEQUENCE [LARGE SCALE GENOMIC DNA]</scope>
    <source>
        <strain evidence="1 2">PAMC 29467</strain>
        <plasmid evidence="1 2">unnamed1</plasmid>
    </source>
</reference>